<organism evidence="1 2">
    <name type="scientific">Flavobacterium bomense</name>
    <dbReference type="NCBI Taxonomy" id="2497483"/>
    <lineage>
        <taxon>Bacteria</taxon>
        <taxon>Pseudomonadati</taxon>
        <taxon>Bacteroidota</taxon>
        <taxon>Flavobacteriia</taxon>
        <taxon>Flavobacteriales</taxon>
        <taxon>Flavobacteriaceae</taxon>
        <taxon>Flavobacterium</taxon>
    </lineage>
</organism>
<reference evidence="1 2" key="1">
    <citation type="submission" date="2018-12" db="EMBL/GenBank/DDBJ databases">
        <title>Flavobacterium sp. nov., isolated from glacier ice.</title>
        <authorList>
            <person name="Liu Q."/>
            <person name="Xin Y.-H."/>
        </authorList>
    </citation>
    <scope>NUCLEOTIDE SEQUENCE [LARGE SCALE GENOMIC DNA]</scope>
    <source>
        <strain evidence="1 2">RB1N8</strain>
    </source>
</reference>
<dbReference type="Proteomes" id="UP000280825">
    <property type="component" value="Unassembled WGS sequence"/>
</dbReference>
<name>A0A432CMR0_9FLAO</name>
<protein>
    <recommendedName>
        <fullName evidence="3">Glycosyltransferase family 2 protein</fullName>
    </recommendedName>
</protein>
<evidence type="ECO:0008006" key="3">
    <source>
        <dbReference type="Google" id="ProtNLM"/>
    </source>
</evidence>
<dbReference type="AlphaFoldDB" id="A0A432CMR0"/>
<proteinExistence type="predicted"/>
<accession>A0A432CMR0</accession>
<evidence type="ECO:0000313" key="2">
    <source>
        <dbReference type="Proteomes" id="UP000280825"/>
    </source>
</evidence>
<keyword evidence="2" id="KW-1185">Reference proteome</keyword>
<evidence type="ECO:0000313" key="1">
    <source>
        <dbReference type="EMBL" id="RTZ05134.1"/>
    </source>
</evidence>
<gene>
    <name evidence="1" type="ORF">EKL98_07045</name>
</gene>
<comment type="caution">
    <text evidence="1">The sequence shown here is derived from an EMBL/GenBank/DDBJ whole genome shotgun (WGS) entry which is preliminary data.</text>
</comment>
<dbReference type="EMBL" id="RYDJ01000006">
    <property type="protein sequence ID" value="RTZ05134.1"/>
    <property type="molecule type" value="Genomic_DNA"/>
</dbReference>
<sequence length="290" mass="34731">MFMLGKIQVGYLVSYDYELLKNSIPTIYKESNTIFLAIDKERKTWNGEFFTIDDTFFEWIDAFDVENKIAIYEDDFYVSSLTTMECEVRERKMLSDKMGIGNWLIQIDADEYFLDFSGFINDLRKYDSFLKNPKENPVQIGCFLTHLYKYTNEGILYVENLTRVLLATNYPNYKVGRKTKARVIYTDKILLHECLSRTEDQLAFKLKNWGHNVQINNSFFEKWKLVNQENYKTFKDFYYIEADTWKTLGYFPTKNIDEIKNYVSNNKVLRISSLYLFFKNFGQWFKYLAK</sequence>